<reference evidence="6 7" key="1">
    <citation type="journal article" date="2017" name="Mol. Plant">
        <title>The Genome of Medicinal Plant Macleaya cordata Provides New Insights into Benzylisoquinoline Alkaloids Metabolism.</title>
        <authorList>
            <person name="Liu X."/>
            <person name="Liu Y."/>
            <person name="Huang P."/>
            <person name="Ma Y."/>
            <person name="Qing Z."/>
            <person name="Tang Q."/>
            <person name="Cao H."/>
            <person name="Cheng P."/>
            <person name="Zheng Y."/>
            <person name="Yuan Z."/>
            <person name="Zhou Y."/>
            <person name="Liu J."/>
            <person name="Tang Z."/>
            <person name="Zhuo Y."/>
            <person name="Zhang Y."/>
            <person name="Yu L."/>
            <person name="Huang J."/>
            <person name="Yang P."/>
            <person name="Peng Q."/>
            <person name="Zhang J."/>
            <person name="Jiang W."/>
            <person name="Zhang Z."/>
            <person name="Lin K."/>
            <person name="Ro D.K."/>
            <person name="Chen X."/>
            <person name="Xiong X."/>
            <person name="Shang Y."/>
            <person name="Huang S."/>
            <person name="Zeng J."/>
        </authorList>
    </citation>
    <scope>NUCLEOTIDE SEQUENCE [LARGE SCALE GENOMIC DNA]</scope>
    <source>
        <strain evidence="7">cv. BLH2017</strain>
        <tissue evidence="6">Root</tissue>
    </source>
</reference>
<sequence>MIASNGDSSDIGVCYGMNGDNLPHPSKVVGLYQSNQIGRMRLYEPNHSVFRHLRGSGIHVIVGVRNDDIKQLAISYDAAKQWVYKNILPYANNVIFRYIVVGNDVIPGKYAEFVLPAMKNLHNALSIGGLWHKIKVSTAVSTSVMGQSYPPSAGTFSNRTLTYMEPIAKYLYSIGAPLLANVYPYFSYLENPKHIWLPYALFLEKSDVVQDSGFGYRNLFDASVDALYASLEKVGAPHVTIVVAETGWPSAGNDDVSRDWIAWLYNSNVVKHVLSSQGTPRRPGVPIETYLFAMFDEDENLGGVVISTQHFGLYKPNMTPSYPIDFIKVA</sequence>
<dbReference type="InParanoid" id="A0A200RAB9"/>
<keyword evidence="2 5" id="KW-0378">Hydrolase</keyword>
<dbReference type="EMBL" id="MVGT01000182">
    <property type="protein sequence ID" value="OVA19669.1"/>
    <property type="molecule type" value="Genomic_DNA"/>
</dbReference>
<evidence type="ECO:0000256" key="1">
    <source>
        <dbReference type="ARBA" id="ARBA00008773"/>
    </source>
</evidence>
<dbReference type="FunFam" id="3.20.20.80:FF:000010">
    <property type="entry name" value="glucan endo-1,3-beta-glucosidase, basic"/>
    <property type="match status" value="1"/>
</dbReference>
<evidence type="ECO:0000256" key="5">
    <source>
        <dbReference type="RuleBase" id="RU004336"/>
    </source>
</evidence>
<dbReference type="OMA" id="NFGLSYP"/>
<dbReference type="GO" id="GO:0005975">
    <property type="term" value="P:carbohydrate metabolic process"/>
    <property type="evidence" value="ECO:0007669"/>
    <property type="project" value="InterPro"/>
</dbReference>
<dbReference type="Proteomes" id="UP000195402">
    <property type="component" value="Unassembled WGS sequence"/>
</dbReference>
<dbReference type="InterPro" id="IPR000490">
    <property type="entry name" value="Glyco_hydro_17"/>
</dbReference>
<dbReference type="STRING" id="56857.A0A200RAB9"/>
<dbReference type="InterPro" id="IPR017853">
    <property type="entry name" value="GH"/>
</dbReference>
<gene>
    <name evidence="6" type="ORF">BVC80_8585g12</name>
</gene>
<proteinExistence type="inferred from homology"/>
<evidence type="ECO:0000256" key="3">
    <source>
        <dbReference type="ARBA" id="ARBA00023295"/>
    </source>
</evidence>
<evidence type="ECO:0000313" key="7">
    <source>
        <dbReference type="Proteomes" id="UP000195402"/>
    </source>
</evidence>
<organism evidence="6 7">
    <name type="scientific">Macleaya cordata</name>
    <name type="common">Five-seeded plume-poppy</name>
    <name type="synonym">Bocconia cordata</name>
    <dbReference type="NCBI Taxonomy" id="56857"/>
    <lineage>
        <taxon>Eukaryota</taxon>
        <taxon>Viridiplantae</taxon>
        <taxon>Streptophyta</taxon>
        <taxon>Embryophyta</taxon>
        <taxon>Tracheophyta</taxon>
        <taxon>Spermatophyta</taxon>
        <taxon>Magnoliopsida</taxon>
        <taxon>Ranunculales</taxon>
        <taxon>Papaveraceae</taxon>
        <taxon>Papaveroideae</taxon>
        <taxon>Macleaya</taxon>
    </lineage>
</organism>
<dbReference type="GO" id="GO:0004553">
    <property type="term" value="F:hydrolase activity, hydrolyzing O-glycosyl compounds"/>
    <property type="evidence" value="ECO:0007669"/>
    <property type="project" value="InterPro"/>
</dbReference>
<evidence type="ECO:0000256" key="2">
    <source>
        <dbReference type="ARBA" id="ARBA00022801"/>
    </source>
</evidence>
<dbReference type="SUPFAM" id="SSF51445">
    <property type="entry name" value="(Trans)glycosidases"/>
    <property type="match status" value="1"/>
</dbReference>
<comment type="similarity">
    <text evidence="1 4">Belongs to the glycosyl hydrolase 17 family.</text>
</comment>
<dbReference type="Pfam" id="PF00332">
    <property type="entry name" value="Glyco_hydro_17"/>
    <property type="match status" value="1"/>
</dbReference>
<keyword evidence="3 5" id="KW-0326">Glycosidase</keyword>
<protein>
    <submittedName>
        <fullName evidence="6">Glycoside hydrolase</fullName>
    </submittedName>
</protein>
<evidence type="ECO:0000256" key="4">
    <source>
        <dbReference type="RuleBase" id="RU004335"/>
    </source>
</evidence>
<comment type="caution">
    <text evidence="6">The sequence shown here is derived from an EMBL/GenBank/DDBJ whole genome shotgun (WGS) entry which is preliminary data.</text>
</comment>
<dbReference type="InterPro" id="IPR044965">
    <property type="entry name" value="Glyco_hydro_17_plant"/>
</dbReference>
<accession>A0A200RAB9</accession>
<keyword evidence="7" id="KW-1185">Reference proteome</keyword>
<dbReference type="AlphaFoldDB" id="A0A200RAB9"/>
<dbReference type="OrthoDB" id="941679at2759"/>
<dbReference type="PROSITE" id="PS00587">
    <property type="entry name" value="GLYCOSYL_HYDROL_F17"/>
    <property type="match status" value="1"/>
</dbReference>
<dbReference type="PANTHER" id="PTHR32227">
    <property type="entry name" value="GLUCAN ENDO-1,3-BETA-GLUCOSIDASE BG1-RELATED-RELATED"/>
    <property type="match status" value="1"/>
</dbReference>
<name>A0A200RAB9_MACCD</name>
<evidence type="ECO:0000313" key="6">
    <source>
        <dbReference type="EMBL" id="OVA19669.1"/>
    </source>
</evidence>
<dbReference type="Gene3D" id="3.20.20.80">
    <property type="entry name" value="Glycosidases"/>
    <property type="match status" value="1"/>
</dbReference>